<organism evidence="2 3">
    <name type="scientific">Aporhodopirellula aestuarii</name>
    <dbReference type="NCBI Taxonomy" id="2950107"/>
    <lineage>
        <taxon>Bacteria</taxon>
        <taxon>Pseudomonadati</taxon>
        <taxon>Planctomycetota</taxon>
        <taxon>Planctomycetia</taxon>
        <taxon>Pirellulales</taxon>
        <taxon>Pirellulaceae</taxon>
        <taxon>Aporhodopirellula</taxon>
    </lineage>
</organism>
<evidence type="ECO:0000256" key="1">
    <source>
        <dbReference type="SAM" id="Phobius"/>
    </source>
</evidence>
<accession>A0ABT0U824</accession>
<gene>
    <name evidence="2" type="ORF">NB063_20170</name>
</gene>
<reference evidence="2 3" key="1">
    <citation type="journal article" date="2022" name="Syst. Appl. Microbiol.">
        <title>Rhodopirellula aestuarii sp. nov., a novel member of the genus Rhodopirellula isolated from brackish sediments collected in the Tagus River estuary, Portugal.</title>
        <authorList>
            <person name="Vitorino I.R."/>
            <person name="Klimek D."/>
            <person name="Calusinska M."/>
            <person name="Lobo-da-Cunha A."/>
            <person name="Vasconcelos V."/>
            <person name="Lage O.M."/>
        </authorList>
    </citation>
    <scope>NUCLEOTIDE SEQUENCE [LARGE SCALE GENOMIC DNA]</scope>
    <source>
        <strain evidence="2 3">ICT_H3.1</strain>
    </source>
</reference>
<name>A0ABT0U824_9BACT</name>
<protein>
    <submittedName>
        <fullName evidence="2">Uncharacterized protein</fullName>
    </submittedName>
</protein>
<feature type="transmembrane region" description="Helical" evidence="1">
    <location>
        <begin position="29"/>
        <end position="62"/>
    </location>
</feature>
<keyword evidence="1" id="KW-0812">Transmembrane</keyword>
<proteinExistence type="predicted"/>
<sequence>MDRISSTSIFPSQAFQKGVRGFLATTNKWLIVAVSGVVLVPLVLTGLICFALPMMGFLALLYNAYEIRFQNPVSDVWIDGDYLIMERRDETDRIHLANVRSLKLSTYNNPPYCVMVLDVPSRWGETVTWFPSRLSSFGEITTLIAELHKRIDQARQVPPKS</sequence>
<dbReference type="EMBL" id="JAMQBK010000058">
    <property type="protein sequence ID" value="MCM2372936.1"/>
    <property type="molecule type" value="Genomic_DNA"/>
</dbReference>
<dbReference type="Proteomes" id="UP001202961">
    <property type="component" value="Unassembled WGS sequence"/>
</dbReference>
<evidence type="ECO:0000313" key="3">
    <source>
        <dbReference type="Proteomes" id="UP001202961"/>
    </source>
</evidence>
<comment type="caution">
    <text evidence="2">The sequence shown here is derived from an EMBL/GenBank/DDBJ whole genome shotgun (WGS) entry which is preliminary data.</text>
</comment>
<evidence type="ECO:0000313" key="2">
    <source>
        <dbReference type="EMBL" id="MCM2372936.1"/>
    </source>
</evidence>
<keyword evidence="1" id="KW-1133">Transmembrane helix</keyword>
<dbReference type="RefSeq" id="WP_250930571.1">
    <property type="nucleotide sequence ID" value="NZ_JAMQBK010000058.1"/>
</dbReference>
<keyword evidence="1" id="KW-0472">Membrane</keyword>
<keyword evidence="3" id="KW-1185">Reference proteome</keyword>